<evidence type="ECO:0000313" key="3">
    <source>
        <dbReference type="Proteomes" id="UP000625711"/>
    </source>
</evidence>
<comment type="caution">
    <text evidence="2">The sequence shown here is derived from an EMBL/GenBank/DDBJ whole genome shotgun (WGS) entry which is preliminary data.</text>
</comment>
<organism evidence="2 3">
    <name type="scientific">Rhynchophorus ferrugineus</name>
    <name type="common">Red palm weevil</name>
    <name type="synonym">Curculio ferrugineus</name>
    <dbReference type="NCBI Taxonomy" id="354439"/>
    <lineage>
        <taxon>Eukaryota</taxon>
        <taxon>Metazoa</taxon>
        <taxon>Ecdysozoa</taxon>
        <taxon>Arthropoda</taxon>
        <taxon>Hexapoda</taxon>
        <taxon>Insecta</taxon>
        <taxon>Pterygota</taxon>
        <taxon>Neoptera</taxon>
        <taxon>Endopterygota</taxon>
        <taxon>Coleoptera</taxon>
        <taxon>Polyphaga</taxon>
        <taxon>Cucujiformia</taxon>
        <taxon>Curculionidae</taxon>
        <taxon>Dryophthorinae</taxon>
        <taxon>Rhynchophorus</taxon>
    </lineage>
</organism>
<evidence type="ECO:0000313" key="1">
    <source>
        <dbReference type="EMBL" id="KAF7263567.1"/>
    </source>
</evidence>
<sequence length="99" mass="10796">MGLVQIQPYGTIQYVPSAADSSCHLRRQFQRNRLRVLGWRSVSFTTSRRAYVCVRAAISRRIGRGQGWTQSMELGAGPGACGGSGDAWAASFTTSMLLL</sequence>
<protein>
    <submittedName>
        <fullName evidence="2">Uncharacterized protein</fullName>
    </submittedName>
</protein>
<proteinExistence type="predicted"/>
<name>A0A834HLF2_RHYFE</name>
<dbReference type="EMBL" id="JAACXV010020791">
    <property type="protein sequence ID" value="KAF7263567.1"/>
    <property type="molecule type" value="Genomic_DNA"/>
</dbReference>
<keyword evidence="3" id="KW-1185">Reference proteome</keyword>
<reference evidence="2" key="1">
    <citation type="submission" date="2020-08" db="EMBL/GenBank/DDBJ databases">
        <title>Genome sequencing and assembly of the red palm weevil Rhynchophorus ferrugineus.</title>
        <authorList>
            <person name="Dias G.B."/>
            <person name="Bergman C.M."/>
            <person name="Manee M."/>
        </authorList>
    </citation>
    <scope>NUCLEOTIDE SEQUENCE</scope>
    <source>
        <strain evidence="2">AA-2017</strain>
        <tissue evidence="2">Whole larva</tissue>
    </source>
</reference>
<dbReference type="EMBL" id="JAACXV010019169">
    <property type="protein sequence ID" value="KAF7263844.1"/>
    <property type="molecule type" value="Genomic_DNA"/>
</dbReference>
<dbReference type="AlphaFoldDB" id="A0A834HLF2"/>
<evidence type="ECO:0000313" key="2">
    <source>
        <dbReference type="EMBL" id="KAF7263844.1"/>
    </source>
</evidence>
<gene>
    <name evidence="2" type="ORF">GWI33_001035</name>
    <name evidence="1" type="ORF">GWI33_001866</name>
</gene>
<accession>A0A834HLF2</accession>
<dbReference type="Proteomes" id="UP000625711">
    <property type="component" value="Unassembled WGS sequence"/>
</dbReference>